<dbReference type="GO" id="GO:0005524">
    <property type="term" value="F:ATP binding"/>
    <property type="evidence" value="ECO:0007669"/>
    <property type="project" value="UniProtKB-UniRule"/>
</dbReference>
<evidence type="ECO:0000259" key="2">
    <source>
        <dbReference type="PROSITE" id="PS50975"/>
    </source>
</evidence>
<dbReference type="Pfam" id="PF13480">
    <property type="entry name" value="Acetyltransf_6"/>
    <property type="match status" value="1"/>
</dbReference>
<evidence type="ECO:0000313" key="3">
    <source>
        <dbReference type="EMBL" id="AJT41153.1"/>
    </source>
</evidence>
<dbReference type="OrthoDB" id="40611at2"/>
<keyword evidence="1" id="KW-0067">ATP-binding</keyword>
<sequence>MKSVVLTGGRAPIAGELARHFGEAGYRVIAAESSTNLLAASPFVSASYRLPSPRWNPQAFAASIEEMILHFDAELVLPSCEEVFWLAEAAKGGALRRLRERLFAADISVLNQLHHKVRFIELIARLGFSAPQTIQIDSLAQFGQLSRGRLGSPVNSPAIVLKPAYSRFGAGTLIVPPGAQLPKLPTVTASRPWLVQEFLTGEEFCLSGVFRQGEPRALSVYLPRWRTGGSGAGRYFQPIPNSDRKYLQATALAKRLANELNYTGFLSLDLIDTASGPMAIECNPRPTSGLHLLEGNLADALLSDGPPLSASPRAKKLSLAATEQSLRKPSEWLKARSALRGTVPIHQQLRVAGSLLGSAFQHRFSPLEASTYDLQYDGPVPPLVQGTTEQPSTSAPGDRWRKQAFTALRDPRTGRSIGISNASTRLAEIRADGRFLPITLPEQQPSRSTERSTREQHQTYLLSPYGHYIGFAQDELAELHSPRLEALLRPLIRLLGRALQWGGIDQLLLVNNALISTNLHPPINSTELLRLTDHLRTEHPGLAIAWRSVHGRDNDFPEQLRNAGYRLIPARSVLFVPTINREFARRRDYRRDELLFSSSEYQVRAVTEPSKAESRRMIELYRMLYIEKYSSYSPQYTEDFVARSALHGMLNYLVLEREGRIDGVIGYFIAEGYLAAPFLGYDLNKPQELGLYRMLNVLITETAWQHSVTVHASSGVPAFKRSRGAEPEIEFLAVYYRHLPYRQRLVWQLLDGIINSIAQPMIAKFEL</sequence>
<gene>
    <name evidence="3" type="ORF">UM93_05820</name>
</gene>
<feature type="domain" description="ATP-grasp" evidence="2">
    <location>
        <begin position="120"/>
        <end position="314"/>
    </location>
</feature>
<dbReference type="Proteomes" id="UP000061839">
    <property type="component" value="Chromosome"/>
</dbReference>
<dbReference type="STRING" id="1618207.UM93_05820"/>
<dbReference type="SUPFAM" id="SSF56059">
    <property type="entry name" value="Glutathione synthetase ATP-binding domain-like"/>
    <property type="match status" value="1"/>
</dbReference>
<evidence type="ECO:0000256" key="1">
    <source>
        <dbReference type="PROSITE-ProRule" id="PRU00409"/>
    </source>
</evidence>
<keyword evidence="4" id="KW-1185">Reference proteome</keyword>
<dbReference type="PATRIC" id="fig|1618207.4.peg.1180"/>
<dbReference type="InterPro" id="IPR038740">
    <property type="entry name" value="BioF2-like_GNAT_dom"/>
</dbReference>
<proteinExistence type="predicted"/>
<organism evidence="3 4">
    <name type="scientific">Psychromicrobium lacuslunae</name>
    <dbReference type="NCBI Taxonomy" id="1618207"/>
    <lineage>
        <taxon>Bacteria</taxon>
        <taxon>Bacillati</taxon>
        <taxon>Actinomycetota</taxon>
        <taxon>Actinomycetes</taxon>
        <taxon>Micrococcales</taxon>
        <taxon>Micrococcaceae</taxon>
        <taxon>Psychromicrobium</taxon>
    </lineage>
</organism>
<reference evidence="3 4" key="1">
    <citation type="journal article" date="2015" name="Genome Announc.">
        <title>Complete Genome Sequencing of Protease-Producing Novel Arthrobacter sp. Strain IHBB 11108 Using PacBio Single-Molecule Real-Time Sequencing Technology.</title>
        <authorList>
            <person name="Kiran S."/>
            <person name="Swarnkar M.K."/>
            <person name="Pal M."/>
            <person name="Thakur R."/>
            <person name="Tewari R."/>
            <person name="Singh A.K."/>
            <person name="Gulati A."/>
        </authorList>
    </citation>
    <scope>NUCLEOTIDE SEQUENCE [LARGE SCALE GENOMIC DNA]</scope>
    <source>
        <strain evidence="3 4">IHBB 11108</strain>
    </source>
</reference>
<evidence type="ECO:0000313" key="4">
    <source>
        <dbReference type="Proteomes" id="UP000061839"/>
    </source>
</evidence>
<keyword evidence="1" id="KW-0547">Nucleotide-binding</keyword>
<protein>
    <recommendedName>
        <fullName evidence="2">ATP-grasp domain-containing protein</fullName>
    </recommendedName>
</protein>
<name>A0A0D4BXW0_9MICC</name>
<dbReference type="EMBL" id="CP011005">
    <property type="protein sequence ID" value="AJT41153.1"/>
    <property type="molecule type" value="Genomic_DNA"/>
</dbReference>
<dbReference type="PROSITE" id="PS50975">
    <property type="entry name" value="ATP_GRASP"/>
    <property type="match status" value="1"/>
</dbReference>
<dbReference type="Pfam" id="PF02655">
    <property type="entry name" value="ATP-grasp_3"/>
    <property type="match status" value="1"/>
</dbReference>
<accession>A0A0D4BXW0</accession>
<dbReference type="HOGENOM" id="CLU_363967_0_0_11"/>
<dbReference type="KEGG" id="ari:UM93_05820"/>
<dbReference type="GO" id="GO:0046872">
    <property type="term" value="F:metal ion binding"/>
    <property type="evidence" value="ECO:0007669"/>
    <property type="project" value="InterPro"/>
</dbReference>
<dbReference type="AlphaFoldDB" id="A0A0D4BXW0"/>
<dbReference type="InterPro" id="IPR003806">
    <property type="entry name" value="ATP-grasp_PylC-type"/>
</dbReference>
<dbReference type="Gene3D" id="3.30.470.20">
    <property type="entry name" value="ATP-grasp fold, B domain"/>
    <property type="match status" value="1"/>
</dbReference>
<dbReference type="InterPro" id="IPR011761">
    <property type="entry name" value="ATP-grasp"/>
</dbReference>
<dbReference type="RefSeq" id="WP_045074293.1">
    <property type="nucleotide sequence ID" value="NZ_CP011005.1"/>
</dbReference>